<organism evidence="1 2">
    <name type="scientific">Azospirillum brasilense</name>
    <dbReference type="NCBI Taxonomy" id="192"/>
    <lineage>
        <taxon>Bacteria</taxon>
        <taxon>Pseudomonadati</taxon>
        <taxon>Pseudomonadota</taxon>
        <taxon>Alphaproteobacteria</taxon>
        <taxon>Rhodospirillales</taxon>
        <taxon>Azospirillaceae</taxon>
        <taxon>Azospirillum</taxon>
    </lineage>
</organism>
<sequence length="105" mass="11785">MSEHIDRAAEVQARKAVSAYPVTLAFVNKCKGSLFRSIGDSGGFTIVQCLRCPSDDQFFEMLFPDFSQFDDLNQVRHSQLIQEIPISPAAALSIFKFGGYDLRDY</sequence>
<geneLocation type="plasmid" evidence="1">
    <name>p1</name>
</geneLocation>
<reference evidence="1 2" key="1">
    <citation type="submission" date="2018-09" db="EMBL/GenBank/DDBJ databases">
        <title>Whole genome based analysis of evolution and adaptive divergence in Indian and Brazilian strains of Azospirillum brasilense.</title>
        <authorList>
            <person name="Singh C."/>
            <person name="Tripathi A.K."/>
        </authorList>
    </citation>
    <scope>NUCLEOTIDE SEQUENCE [LARGE SCALE GENOMIC DNA]</scope>
    <source>
        <strain evidence="1 2">MTCC4036</strain>
        <plasmid evidence="1 2">p1</plasmid>
    </source>
</reference>
<dbReference type="EMBL" id="CP032331">
    <property type="protein sequence ID" value="QCO03684.1"/>
    <property type="molecule type" value="Genomic_DNA"/>
</dbReference>
<gene>
    <name evidence="1" type="ORF">D3867_16790</name>
</gene>
<evidence type="ECO:0000313" key="1">
    <source>
        <dbReference type="EMBL" id="QCO03684.1"/>
    </source>
</evidence>
<dbReference type="Proteomes" id="UP000298596">
    <property type="component" value="Plasmid p1"/>
</dbReference>
<protein>
    <submittedName>
        <fullName evidence="1">Uncharacterized protein</fullName>
    </submittedName>
</protein>
<keyword evidence="1" id="KW-0614">Plasmid</keyword>
<dbReference type="AlphaFoldDB" id="A0A4D8PYK0"/>
<name>A0A4D8PYK0_AZOBR</name>
<evidence type="ECO:0000313" key="2">
    <source>
        <dbReference type="Proteomes" id="UP000298596"/>
    </source>
</evidence>
<proteinExistence type="predicted"/>
<accession>A0A4D8PYK0</accession>